<dbReference type="Pfam" id="PF17042">
    <property type="entry name" value="NBD_C"/>
    <property type="match status" value="1"/>
</dbReference>
<organism evidence="9 10">
    <name type="scientific">Chelativorans salis</name>
    <dbReference type="NCBI Taxonomy" id="2978478"/>
    <lineage>
        <taxon>Bacteria</taxon>
        <taxon>Pseudomonadati</taxon>
        <taxon>Pseudomonadota</taxon>
        <taxon>Alphaproteobacteria</taxon>
        <taxon>Hyphomicrobiales</taxon>
        <taxon>Phyllobacteriaceae</taxon>
        <taxon>Chelativorans</taxon>
    </lineage>
</organism>
<feature type="domain" description="Four-carbon acid sugar kinase nucleotide binding" evidence="8">
    <location>
        <begin position="254"/>
        <end position="325"/>
    </location>
</feature>
<evidence type="ECO:0000313" key="9">
    <source>
        <dbReference type="EMBL" id="MCT7373988.1"/>
    </source>
</evidence>
<reference evidence="9 10" key="1">
    <citation type="submission" date="2022-09" db="EMBL/GenBank/DDBJ databases">
        <title>Chelativorans salina sp. nov., a novel slightly halophilic bacterium isolated from a saline lake sediment enrichment.</title>
        <authorList>
            <person name="Gao L."/>
            <person name="Fang B.-Z."/>
            <person name="Li W.-J."/>
        </authorList>
    </citation>
    <scope>NUCLEOTIDE SEQUENCE [LARGE SCALE GENOMIC DNA]</scope>
    <source>
        <strain evidence="9 10">EGI FJ00035</strain>
    </source>
</reference>
<evidence type="ECO:0000259" key="7">
    <source>
        <dbReference type="Pfam" id="PF07005"/>
    </source>
</evidence>
<keyword evidence="4 9" id="KW-0418">Kinase</keyword>
<evidence type="ECO:0000256" key="5">
    <source>
        <dbReference type="ARBA" id="ARBA00022840"/>
    </source>
</evidence>
<dbReference type="Pfam" id="PF07005">
    <property type="entry name" value="SBD_N"/>
    <property type="match status" value="1"/>
</dbReference>
<evidence type="ECO:0000313" key="10">
    <source>
        <dbReference type="Proteomes" id="UP001320831"/>
    </source>
</evidence>
<dbReference type="RefSeq" id="WP_260900338.1">
    <property type="nucleotide sequence ID" value="NZ_JAOCZP010000001.1"/>
</dbReference>
<name>A0ABT2LHR2_9HYPH</name>
<dbReference type="InterPro" id="IPR010737">
    <property type="entry name" value="4-carb_acid_sugar_kinase_N"/>
</dbReference>
<dbReference type="Proteomes" id="UP001320831">
    <property type="component" value="Unassembled WGS sequence"/>
</dbReference>
<protein>
    <submittedName>
        <fullName evidence="9">Four-carbon acid sugar kinase family protein</fullName>
    </submittedName>
</protein>
<keyword evidence="5" id="KW-0067">ATP-binding</keyword>
<comment type="similarity">
    <text evidence="1">Belongs to the four-carbon acid sugar kinase family.</text>
</comment>
<dbReference type="InterPro" id="IPR037051">
    <property type="entry name" value="4-carb_acid_sugar_kinase_N_sf"/>
</dbReference>
<evidence type="ECO:0000259" key="8">
    <source>
        <dbReference type="Pfam" id="PF17042"/>
    </source>
</evidence>
<evidence type="ECO:0000256" key="6">
    <source>
        <dbReference type="ARBA" id="ARBA00023277"/>
    </source>
</evidence>
<dbReference type="GO" id="GO:0016301">
    <property type="term" value="F:kinase activity"/>
    <property type="evidence" value="ECO:0007669"/>
    <property type="project" value="UniProtKB-KW"/>
</dbReference>
<dbReference type="Gene3D" id="3.40.980.20">
    <property type="entry name" value="Four-carbon acid sugar kinase, nucleotide binding domain"/>
    <property type="match status" value="1"/>
</dbReference>
<dbReference type="InterPro" id="IPR042213">
    <property type="entry name" value="NBD_C_sf"/>
</dbReference>
<evidence type="ECO:0000256" key="2">
    <source>
        <dbReference type="ARBA" id="ARBA00022679"/>
    </source>
</evidence>
<keyword evidence="6" id="KW-0119">Carbohydrate metabolism</keyword>
<keyword evidence="2" id="KW-0808">Transferase</keyword>
<dbReference type="Gene3D" id="3.40.50.10840">
    <property type="entry name" value="Putative sugar-binding, N-terminal domain"/>
    <property type="match status" value="1"/>
</dbReference>
<evidence type="ECO:0000256" key="1">
    <source>
        <dbReference type="ARBA" id="ARBA00005715"/>
    </source>
</evidence>
<keyword evidence="3" id="KW-0547">Nucleotide-binding</keyword>
<sequence length="336" mass="34655">MTGLAIIADDLSGALDSAAPFAVQGHHTVVALSPEALEKALETGAEVVAVSTDSREIGPETARERVARTLAYIPAGTKLFKKIDSRLKGNLVAELDALSYEKALVIPAIPAFGRWMRDGKLGGFGVDTPIDIADRLGPHAGRAEIPDAGTQDDICAALARGVYDLLIGARALAEAQAESMGRGARTIETGSHRGPVILVIGSTDPITLEQVDRLRQRYPAAVYIPAPNGVLPEVRAKGGITIVQAVPGAERADATAVASALAALDPPQGALLIVSGGATAQTVLGQIGIVIVEVVGEVLPGMPLADAGRLKLITKSGGFGAPDAFVKVLERLGVER</sequence>
<dbReference type="EMBL" id="JAOCZP010000001">
    <property type="protein sequence ID" value="MCT7373988.1"/>
    <property type="molecule type" value="Genomic_DNA"/>
</dbReference>
<dbReference type="SUPFAM" id="SSF142764">
    <property type="entry name" value="YgbK-like"/>
    <property type="match status" value="1"/>
</dbReference>
<evidence type="ECO:0000256" key="4">
    <source>
        <dbReference type="ARBA" id="ARBA00022777"/>
    </source>
</evidence>
<comment type="caution">
    <text evidence="9">The sequence shown here is derived from an EMBL/GenBank/DDBJ whole genome shotgun (WGS) entry which is preliminary data.</text>
</comment>
<dbReference type="InterPro" id="IPR031475">
    <property type="entry name" value="NBD_C"/>
</dbReference>
<keyword evidence="10" id="KW-1185">Reference proteome</keyword>
<accession>A0ABT2LHR2</accession>
<gene>
    <name evidence="9" type="ORF">N5A92_02900</name>
</gene>
<feature type="domain" description="Four-carbon acid sugar kinase N-terminal" evidence="7">
    <location>
        <begin position="4"/>
        <end position="121"/>
    </location>
</feature>
<evidence type="ECO:0000256" key="3">
    <source>
        <dbReference type="ARBA" id="ARBA00022741"/>
    </source>
</evidence>
<proteinExistence type="inferred from homology"/>